<evidence type="ECO:0000259" key="4">
    <source>
        <dbReference type="Pfam" id="PF01420"/>
    </source>
</evidence>
<dbReference type="PANTHER" id="PTHR30408">
    <property type="entry name" value="TYPE-1 RESTRICTION ENZYME ECOKI SPECIFICITY PROTEIN"/>
    <property type="match status" value="1"/>
</dbReference>
<comment type="caution">
    <text evidence="5">The sequence shown here is derived from an EMBL/GenBank/DDBJ whole genome shotgun (WGS) entry which is preliminary data.</text>
</comment>
<dbReference type="InterPro" id="IPR044946">
    <property type="entry name" value="Restrct_endonuc_typeI_TRD_sf"/>
</dbReference>
<keyword evidence="2" id="KW-0680">Restriction system</keyword>
<dbReference type="Pfam" id="PF01420">
    <property type="entry name" value="Methylase_S"/>
    <property type="match status" value="2"/>
</dbReference>
<dbReference type="InterPro" id="IPR000055">
    <property type="entry name" value="Restrct_endonuc_typeI_TRD"/>
</dbReference>
<dbReference type="SUPFAM" id="SSF116734">
    <property type="entry name" value="DNA methylase specificity domain"/>
    <property type="match status" value="2"/>
</dbReference>
<gene>
    <name evidence="5" type="ORF">E0F89_16545</name>
</gene>
<keyword evidence="5" id="KW-0378">Hydrolase</keyword>
<dbReference type="EMBL" id="SMFM01000013">
    <property type="protein sequence ID" value="TDD73854.1"/>
    <property type="molecule type" value="Genomic_DNA"/>
</dbReference>
<dbReference type="GO" id="GO:0009307">
    <property type="term" value="P:DNA restriction-modification system"/>
    <property type="evidence" value="ECO:0007669"/>
    <property type="project" value="UniProtKB-KW"/>
</dbReference>
<keyword evidence="6" id="KW-1185">Reference proteome</keyword>
<evidence type="ECO:0000313" key="6">
    <source>
        <dbReference type="Proteomes" id="UP000295278"/>
    </source>
</evidence>
<proteinExistence type="inferred from homology"/>
<sequence length="355" mass="40832">MEIVQPKLRFPEFKGDWNKKLIKEVLSIGSGRDYKHLEKGNVPVFGTGGLMNYVNDFLYDGETVCIGRKGTIDKPMYFDGKIWTVDTLFYTNKFINSTPKFIYNLFQRINWKEYNEASGVPSLSKSTIEKIEIKLPLIEEQTRIANFLSSVDEKLNLLKEKKALLEDYKKGIMQKIFNQEIRFKDDNGEDFEDWEEKSIGNILTIGSGRDYKHLNYGNVPVFGTGGLMTFVDSFLHQGETVCIGRKGTIDKPMYYNGDIWTVDTLFYTHTFIESIPKFVYYVFQSINWKQHNEASGVPSLSKSTIEQILINVPSVAEQTKIANFLSAIDEKIALVSNQIQDTQEYKKGLLQQMFV</sequence>
<dbReference type="CDD" id="cd17288">
    <property type="entry name" value="RMtype1_S_LlaAI06ORF1089P_TRD1-CR1_like"/>
    <property type="match status" value="2"/>
</dbReference>
<accession>A0A4R5ARX2</accession>
<dbReference type="RefSeq" id="WP_099715397.1">
    <property type="nucleotide sequence ID" value="NZ_SMFM01000013.1"/>
</dbReference>
<dbReference type="GO" id="GO:0004519">
    <property type="term" value="F:endonuclease activity"/>
    <property type="evidence" value="ECO:0007669"/>
    <property type="project" value="UniProtKB-KW"/>
</dbReference>
<dbReference type="AlphaFoldDB" id="A0A4R5ARX2"/>
<organism evidence="5 6">
    <name type="scientific">Flavobacterium caseinilyticum</name>
    <dbReference type="NCBI Taxonomy" id="2541732"/>
    <lineage>
        <taxon>Bacteria</taxon>
        <taxon>Pseudomonadati</taxon>
        <taxon>Bacteroidota</taxon>
        <taxon>Flavobacteriia</taxon>
        <taxon>Flavobacteriales</taxon>
        <taxon>Flavobacteriaceae</taxon>
        <taxon>Flavobacterium</taxon>
    </lineage>
</organism>
<dbReference type="InterPro" id="IPR052021">
    <property type="entry name" value="Type-I_RS_S_subunit"/>
</dbReference>
<dbReference type="OrthoDB" id="667970at2"/>
<protein>
    <submittedName>
        <fullName evidence="5">Restriction endonuclease subunit S</fullName>
    </submittedName>
</protein>
<feature type="domain" description="Type I restriction modification DNA specificity" evidence="4">
    <location>
        <begin position="16"/>
        <end position="166"/>
    </location>
</feature>
<reference evidence="5 6" key="1">
    <citation type="submission" date="2019-03" db="EMBL/GenBank/DDBJ databases">
        <title>Flavobacterium AT-3-2 sp. nov., isolated from arctic soil.</title>
        <authorList>
            <person name="Chaudhary D.K."/>
        </authorList>
    </citation>
    <scope>NUCLEOTIDE SEQUENCE [LARGE SCALE GENOMIC DNA]</scope>
    <source>
        <strain evidence="5 6">AT-3-2</strain>
    </source>
</reference>
<dbReference type="PANTHER" id="PTHR30408:SF12">
    <property type="entry name" value="TYPE I RESTRICTION ENZYME MJAVIII SPECIFICITY SUBUNIT"/>
    <property type="match status" value="1"/>
</dbReference>
<comment type="similarity">
    <text evidence="1">Belongs to the type-I restriction system S methylase family.</text>
</comment>
<feature type="domain" description="Type I restriction modification DNA specificity" evidence="4">
    <location>
        <begin position="192"/>
        <end position="339"/>
    </location>
</feature>
<dbReference type="Proteomes" id="UP000295278">
    <property type="component" value="Unassembled WGS sequence"/>
</dbReference>
<evidence type="ECO:0000256" key="2">
    <source>
        <dbReference type="ARBA" id="ARBA00022747"/>
    </source>
</evidence>
<dbReference type="Gene3D" id="3.90.220.20">
    <property type="entry name" value="DNA methylase specificity domains"/>
    <property type="match status" value="2"/>
</dbReference>
<keyword evidence="5" id="KW-0255">Endonuclease</keyword>
<keyword evidence="3" id="KW-0238">DNA-binding</keyword>
<keyword evidence="5" id="KW-0540">Nuclease</keyword>
<dbReference type="GO" id="GO:0003677">
    <property type="term" value="F:DNA binding"/>
    <property type="evidence" value="ECO:0007669"/>
    <property type="project" value="UniProtKB-KW"/>
</dbReference>
<evidence type="ECO:0000256" key="1">
    <source>
        <dbReference type="ARBA" id="ARBA00010923"/>
    </source>
</evidence>
<evidence type="ECO:0000256" key="3">
    <source>
        <dbReference type="ARBA" id="ARBA00023125"/>
    </source>
</evidence>
<dbReference type="Gene3D" id="1.10.287.1120">
    <property type="entry name" value="Bipartite methylase S protein"/>
    <property type="match status" value="1"/>
</dbReference>
<evidence type="ECO:0000313" key="5">
    <source>
        <dbReference type="EMBL" id="TDD73854.1"/>
    </source>
</evidence>
<name>A0A4R5ARX2_9FLAO</name>